<protein>
    <recommendedName>
        <fullName evidence="3">DUF7847 domain-containing protein</fullName>
    </recommendedName>
</protein>
<gene>
    <name evidence="4" type="ORF">HF999_05295</name>
</gene>
<keyword evidence="5" id="KW-1185">Reference proteome</keyword>
<feature type="transmembrane region" description="Helical" evidence="2">
    <location>
        <begin position="116"/>
        <end position="147"/>
    </location>
</feature>
<organism evidence="4 5">
    <name type="scientific">Tsukamurella spumae</name>
    <dbReference type="NCBI Taxonomy" id="44753"/>
    <lineage>
        <taxon>Bacteria</taxon>
        <taxon>Bacillati</taxon>
        <taxon>Actinomycetota</taxon>
        <taxon>Actinomycetes</taxon>
        <taxon>Mycobacteriales</taxon>
        <taxon>Tsukamurellaceae</taxon>
        <taxon>Tsukamurella</taxon>
    </lineage>
</organism>
<feature type="transmembrane region" description="Helical" evidence="2">
    <location>
        <begin position="308"/>
        <end position="337"/>
    </location>
</feature>
<feature type="compositionally biased region" description="Pro residues" evidence="1">
    <location>
        <begin position="22"/>
        <end position="39"/>
    </location>
</feature>
<evidence type="ECO:0000256" key="1">
    <source>
        <dbReference type="SAM" id="MobiDB-lite"/>
    </source>
</evidence>
<evidence type="ECO:0000259" key="3">
    <source>
        <dbReference type="Pfam" id="PF25231"/>
    </source>
</evidence>
<proteinExistence type="predicted"/>
<keyword evidence="2" id="KW-1133">Transmembrane helix</keyword>
<dbReference type="Proteomes" id="UP000582646">
    <property type="component" value="Unassembled WGS sequence"/>
</dbReference>
<sequence>MSTDGLVPQNYPQYGYSQPGQPGFPPPGFSPGPGFPPGPGWGAPAPEVKVGTVPIRPLDLGGLYGGAFAAIRANPAVMVGLTAIVVVLAQVVTFLAQIPLTTVSTDPNADDTSAAVLLGSSAASLGVSLIAAIATLFLTGVLTVVVARSVLGEKTSIGEAARAVGPRLLPLIGLSVIQFLIYLVPMLLVFGAMIGLVIGGVGSTGMVVGTVAVAVLVFLLFVAGAIALMPAFSMSYQAVVLERLGPITALRRAWRLQTPGYWRLLGILLLTYLITGIVAGIVSIPFGVGTALLDADHTPRNLAGATVAGLAIAAVGSAIGQVLTVPFTAGVQALLYIDQRMRNEGLDHALRAEAIHRWQTGLVGVPTEHLWHANGYPQQY</sequence>
<evidence type="ECO:0000313" key="4">
    <source>
        <dbReference type="EMBL" id="NKY17786.1"/>
    </source>
</evidence>
<keyword evidence="2" id="KW-0812">Transmembrane</keyword>
<name>A0A846WZK9_9ACTN</name>
<dbReference type="EMBL" id="JAAXOQ010000005">
    <property type="protein sequence ID" value="NKY17786.1"/>
    <property type="molecule type" value="Genomic_DNA"/>
</dbReference>
<feature type="domain" description="DUF7847" evidence="3">
    <location>
        <begin position="66"/>
        <end position="325"/>
    </location>
</feature>
<evidence type="ECO:0000313" key="5">
    <source>
        <dbReference type="Proteomes" id="UP000582646"/>
    </source>
</evidence>
<feature type="transmembrane region" description="Helical" evidence="2">
    <location>
        <begin position="207"/>
        <end position="228"/>
    </location>
</feature>
<reference evidence="4 5" key="1">
    <citation type="submission" date="2020-04" db="EMBL/GenBank/DDBJ databases">
        <title>MicrobeNet Type strains.</title>
        <authorList>
            <person name="Nicholson A.C."/>
        </authorList>
    </citation>
    <scope>NUCLEOTIDE SEQUENCE [LARGE SCALE GENOMIC DNA]</scope>
    <source>
        <strain evidence="4 5">DSM 44113</strain>
    </source>
</reference>
<accession>A0A846WZK9</accession>
<dbReference type="InterPro" id="IPR057169">
    <property type="entry name" value="DUF7847"/>
</dbReference>
<feature type="transmembrane region" description="Helical" evidence="2">
    <location>
        <begin position="261"/>
        <end position="288"/>
    </location>
</feature>
<feature type="transmembrane region" description="Helical" evidence="2">
    <location>
        <begin position="168"/>
        <end position="201"/>
    </location>
</feature>
<dbReference type="RefSeq" id="WP_168544861.1">
    <property type="nucleotide sequence ID" value="NZ_BAAAKS010000033.1"/>
</dbReference>
<dbReference type="Pfam" id="PF25231">
    <property type="entry name" value="DUF7847"/>
    <property type="match status" value="1"/>
</dbReference>
<feature type="transmembrane region" description="Helical" evidence="2">
    <location>
        <begin position="76"/>
        <end position="96"/>
    </location>
</feature>
<feature type="compositionally biased region" description="Low complexity" evidence="1">
    <location>
        <begin position="11"/>
        <end position="21"/>
    </location>
</feature>
<feature type="region of interest" description="Disordered" evidence="1">
    <location>
        <begin position="1"/>
        <end position="43"/>
    </location>
</feature>
<evidence type="ECO:0000256" key="2">
    <source>
        <dbReference type="SAM" id="Phobius"/>
    </source>
</evidence>
<comment type="caution">
    <text evidence="4">The sequence shown here is derived from an EMBL/GenBank/DDBJ whole genome shotgun (WGS) entry which is preliminary data.</text>
</comment>
<keyword evidence="2" id="KW-0472">Membrane</keyword>
<dbReference type="AlphaFoldDB" id="A0A846WZK9"/>